<comment type="caution">
    <text evidence="5">The sequence shown here is derived from an EMBL/GenBank/DDBJ whole genome shotgun (WGS) entry which is preliminary data.</text>
</comment>
<dbReference type="Proteomes" id="UP000298663">
    <property type="component" value="Unassembled WGS sequence"/>
</dbReference>
<keyword evidence="3" id="KW-0677">Repeat</keyword>
<sequence length="148" mass="16829">MKHKSELIEENRDQILIVQHGHPVTLASVTTGLQEKKLFLDIPGTGEENTTCAVFDRRGKYVITGSSKGRIIIYDAKTQNVVAHCRQTVNHQIRQFVVSQRGDWIVTNTNDRIIRCYKLDILLSTTGVMAWIPSQSIKIWSIRLLGEQ</sequence>
<accession>A0A4U8ULR2</accession>
<proteinExistence type="predicted"/>
<dbReference type="EMBL" id="AZBU02000001">
    <property type="protein sequence ID" value="TMS33806.1"/>
    <property type="molecule type" value="Genomic_DNA"/>
</dbReference>
<evidence type="ECO:0000256" key="2">
    <source>
        <dbReference type="ARBA" id="ARBA00022574"/>
    </source>
</evidence>
<dbReference type="STRING" id="34508.A0A4U8ULR2"/>
<dbReference type="InterPro" id="IPR015943">
    <property type="entry name" value="WD40/YVTN_repeat-like_dom_sf"/>
</dbReference>
<keyword evidence="6" id="KW-1185">Reference proteome</keyword>
<evidence type="ECO:0000313" key="5">
    <source>
        <dbReference type="EMBL" id="TMS33806.1"/>
    </source>
</evidence>
<organism evidence="5 6">
    <name type="scientific">Steinernema carpocapsae</name>
    <name type="common">Entomopathogenic nematode</name>
    <dbReference type="NCBI Taxonomy" id="34508"/>
    <lineage>
        <taxon>Eukaryota</taxon>
        <taxon>Metazoa</taxon>
        <taxon>Ecdysozoa</taxon>
        <taxon>Nematoda</taxon>
        <taxon>Chromadorea</taxon>
        <taxon>Rhabditida</taxon>
        <taxon>Tylenchina</taxon>
        <taxon>Panagrolaimomorpha</taxon>
        <taxon>Strongyloidoidea</taxon>
        <taxon>Steinernematidae</taxon>
        <taxon>Steinernema</taxon>
    </lineage>
</organism>
<comment type="subcellular location">
    <subcellularLocation>
        <location evidence="1">Nucleus</location>
    </subcellularLocation>
</comment>
<dbReference type="Gene3D" id="2.130.10.10">
    <property type="entry name" value="YVTN repeat-like/Quinoprotein amine dehydrogenase"/>
    <property type="match status" value="1"/>
</dbReference>
<dbReference type="InterPro" id="IPR037850">
    <property type="entry name" value="RBBP5/Swd1"/>
</dbReference>
<name>A0A4U8ULR2_STECR</name>
<evidence type="ECO:0000256" key="1">
    <source>
        <dbReference type="ARBA" id="ARBA00004123"/>
    </source>
</evidence>
<gene>
    <name evidence="5" type="ORF">L596_001501</name>
</gene>
<keyword evidence="4" id="KW-0539">Nucleus</keyword>
<evidence type="ECO:0000256" key="4">
    <source>
        <dbReference type="ARBA" id="ARBA00023242"/>
    </source>
</evidence>
<evidence type="ECO:0000313" key="6">
    <source>
        <dbReference type="Proteomes" id="UP000298663"/>
    </source>
</evidence>
<evidence type="ECO:0000256" key="3">
    <source>
        <dbReference type="ARBA" id="ARBA00022737"/>
    </source>
</evidence>
<dbReference type="SUPFAM" id="SSF50998">
    <property type="entry name" value="Quinoprotein alcohol dehydrogenase-like"/>
    <property type="match status" value="1"/>
</dbReference>
<evidence type="ECO:0008006" key="7">
    <source>
        <dbReference type="Google" id="ProtNLM"/>
    </source>
</evidence>
<dbReference type="PANTHER" id="PTHR44040:SF1">
    <property type="entry name" value="RETINOBLASTOMA-BINDING PROTEIN 5"/>
    <property type="match status" value="1"/>
</dbReference>
<dbReference type="OrthoDB" id="196858at2759"/>
<protein>
    <recommendedName>
        <fullName evidence="7">Anaphase-promoting complex subunit 4 WD40 domain-containing protein</fullName>
    </recommendedName>
</protein>
<reference evidence="5 6" key="2">
    <citation type="journal article" date="2019" name="G3 (Bethesda)">
        <title>Hybrid Assembly of the Genome of the Entomopathogenic Nematode Steinernema carpocapsae Identifies the X-Chromosome.</title>
        <authorList>
            <person name="Serra L."/>
            <person name="Macchietto M."/>
            <person name="Macias-Munoz A."/>
            <person name="McGill C.J."/>
            <person name="Rodriguez I.M."/>
            <person name="Rodriguez B."/>
            <person name="Murad R."/>
            <person name="Mortazavi A."/>
        </authorList>
    </citation>
    <scope>NUCLEOTIDE SEQUENCE [LARGE SCALE GENOMIC DNA]</scope>
    <source>
        <strain evidence="5 6">ALL</strain>
    </source>
</reference>
<dbReference type="PANTHER" id="PTHR44040">
    <property type="entry name" value="RETINOBLASTOMA-BINDING PROTEIN 5"/>
    <property type="match status" value="1"/>
</dbReference>
<keyword evidence="2" id="KW-0853">WD repeat</keyword>
<dbReference type="GO" id="GO:0048188">
    <property type="term" value="C:Set1C/COMPASS complex"/>
    <property type="evidence" value="ECO:0007669"/>
    <property type="project" value="InterPro"/>
</dbReference>
<dbReference type="InterPro" id="IPR011047">
    <property type="entry name" value="Quinoprotein_ADH-like_sf"/>
</dbReference>
<reference evidence="5 6" key="1">
    <citation type="journal article" date="2015" name="Genome Biol.">
        <title>Comparative genomics of Steinernema reveals deeply conserved gene regulatory networks.</title>
        <authorList>
            <person name="Dillman A.R."/>
            <person name="Macchietto M."/>
            <person name="Porter C.F."/>
            <person name="Rogers A."/>
            <person name="Williams B."/>
            <person name="Antoshechkin I."/>
            <person name="Lee M.M."/>
            <person name="Goodwin Z."/>
            <person name="Lu X."/>
            <person name="Lewis E.E."/>
            <person name="Goodrich-Blair H."/>
            <person name="Stock S.P."/>
            <person name="Adams B.J."/>
            <person name="Sternberg P.W."/>
            <person name="Mortazavi A."/>
        </authorList>
    </citation>
    <scope>NUCLEOTIDE SEQUENCE [LARGE SCALE GENOMIC DNA]</scope>
    <source>
        <strain evidence="5 6">ALL</strain>
    </source>
</reference>
<dbReference type="AlphaFoldDB" id="A0A4U8ULR2"/>